<reference evidence="3 6" key="2">
    <citation type="submission" date="2020-04" db="EMBL/GenBank/DDBJ databases">
        <title>Description of novel Gluconacetobacter.</title>
        <authorList>
            <person name="Sombolestani A."/>
        </authorList>
    </citation>
    <scope>NUCLEOTIDE SEQUENCE [LARGE SCALE GENOMIC DNA]</scope>
    <source>
        <strain evidence="3 6">LMG 1382</strain>
    </source>
</reference>
<reference evidence="4 5" key="1">
    <citation type="submission" date="2018-07" db="EMBL/GenBank/DDBJ databases">
        <title>Genomic Encyclopedia of Type Strains, Phase IV (KMG-IV): sequencing the most valuable type-strain genomes for metagenomic binning, comparative biology and taxonomic classification.</title>
        <authorList>
            <person name="Goeker M."/>
        </authorList>
    </citation>
    <scope>NUCLEOTIDE SEQUENCE [LARGE SCALE GENOMIC DNA]</scope>
    <source>
        <strain evidence="4 5">DSM 5603</strain>
    </source>
</reference>
<keyword evidence="3" id="KW-0378">Hydrolase</keyword>
<dbReference type="PANTHER" id="PTHR43784">
    <property type="entry name" value="GDSL-LIKE LIPASE/ACYLHYDROLASE, PUTATIVE (AFU_ORTHOLOGUE AFUA_2G00820)-RELATED"/>
    <property type="match status" value="1"/>
</dbReference>
<accession>A0A370G0N1</accession>
<organism evidence="4 5">
    <name type="scientific">Gluconacetobacter liquefaciens</name>
    <name type="common">Acetobacter liquefaciens</name>
    <dbReference type="NCBI Taxonomy" id="89584"/>
    <lineage>
        <taxon>Bacteria</taxon>
        <taxon>Pseudomonadati</taxon>
        <taxon>Pseudomonadota</taxon>
        <taxon>Alphaproteobacteria</taxon>
        <taxon>Acetobacterales</taxon>
        <taxon>Acetobacteraceae</taxon>
        <taxon>Gluconacetobacter</taxon>
    </lineage>
</organism>
<keyword evidence="5" id="KW-1185">Reference proteome</keyword>
<evidence type="ECO:0000259" key="2">
    <source>
        <dbReference type="Pfam" id="PF13472"/>
    </source>
</evidence>
<dbReference type="PROSITE" id="PS51257">
    <property type="entry name" value="PROKAR_LIPOPROTEIN"/>
    <property type="match status" value="1"/>
</dbReference>
<dbReference type="Gene3D" id="3.40.50.1110">
    <property type="entry name" value="SGNH hydrolase"/>
    <property type="match status" value="1"/>
</dbReference>
<dbReference type="SUPFAM" id="SSF52266">
    <property type="entry name" value="SGNH hydrolase"/>
    <property type="match status" value="1"/>
</dbReference>
<name>A0A370G0N1_GLULI</name>
<dbReference type="OrthoDB" id="9786188at2"/>
<dbReference type="CDD" id="cd00229">
    <property type="entry name" value="SGNH_hydrolase"/>
    <property type="match status" value="1"/>
</dbReference>
<dbReference type="InterPro" id="IPR013830">
    <property type="entry name" value="SGNH_hydro"/>
</dbReference>
<evidence type="ECO:0000313" key="5">
    <source>
        <dbReference type="Proteomes" id="UP000254958"/>
    </source>
</evidence>
<gene>
    <name evidence="4" type="ORF">C7453_10631</name>
    <name evidence="3" type="ORF">HLH32_15665</name>
</gene>
<protein>
    <submittedName>
        <fullName evidence="4">Lysophospholipase L1-like esterase</fullName>
    </submittedName>
    <submittedName>
        <fullName evidence="3">SGNH/GDSL hydrolase family protein</fullName>
    </submittedName>
</protein>
<dbReference type="RefSeq" id="WP_114727690.1">
    <property type="nucleotide sequence ID" value="NZ_BJMI01000028.1"/>
</dbReference>
<keyword evidence="1" id="KW-0732">Signal</keyword>
<evidence type="ECO:0000313" key="4">
    <source>
        <dbReference type="EMBL" id="RDI37308.1"/>
    </source>
</evidence>
<feature type="domain" description="SGNH hydrolase-type esterase" evidence="2">
    <location>
        <begin position="387"/>
        <end position="548"/>
    </location>
</feature>
<feature type="signal peptide" evidence="1">
    <location>
        <begin position="1"/>
        <end position="29"/>
    </location>
</feature>
<dbReference type="InterPro" id="IPR036514">
    <property type="entry name" value="SGNH_hydro_sf"/>
</dbReference>
<dbReference type="AlphaFoldDB" id="A0A370G0N1"/>
<evidence type="ECO:0000313" key="6">
    <source>
        <dbReference type="Proteomes" id="UP000562982"/>
    </source>
</evidence>
<dbReference type="PANTHER" id="PTHR43784:SF2">
    <property type="entry name" value="GDSL-LIKE LIPASE_ACYLHYDROLASE, PUTATIVE (AFU_ORTHOLOGUE AFUA_2G00820)-RELATED"/>
    <property type="match status" value="1"/>
</dbReference>
<evidence type="ECO:0000256" key="1">
    <source>
        <dbReference type="SAM" id="SignalP"/>
    </source>
</evidence>
<dbReference type="Proteomes" id="UP000562982">
    <property type="component" value="Unassembled WGS sequence"/>
</dbReference>
<dbReference type="GO" id="GO:0016788">
    <property type="term" value="F:hydrolase activity, acting on ester bonds"/>
    <property type="evidence" value="ECO:0007669"/>
    <property type="project" value="UniProtKB-ARBA"/>
</dbReference>
<dbReference type="EMBL" id="JABEQI010000011">
    <property type="protein sequence ID" value="MBB2187790.1"/>
    <property type="molecule type" value="Genomic_DNA"/>
</dbReference>
<evidence type="ECO:0000313" key="3">
    <source>
        <dbReference type="EMBL" id="MBB2187790.1"/>
    </source>
</evidence>
<comment type="caution">
    <text evidence="4">The sequence shown here is derived from an EMBL/GenBank/DDBJ whole genome shotgun (WGS) entry which is preliminary data.</text>
</comment>
<dbReference type="Proteomes" id="UP000254958">
    <property type="component" value="Unassembled WGS sequence"/>
</dbReference>
<dbReference type="EMBL" id="QQAW01000006">
    <property type="protein sequence ID" value="RDI37308.1"/>
    <property type="molecule type" value="Genomic_DNA"/>
</dbReference>
<dbReference type="Pfam" id="PF13472">
    <property type="entry name" value="Lipase_GDSL_2"/>
    <property type="match status" value="1"/>
</dbReference>
<sequence>MRFAGHLNPCGLLFWSACMVVLTTAPTMAAEDCPVSGAPEMVCIGSGAVPPDRQPGSHDDSRAGFAVGDLWQAGGRVWHAVSVQPDAARWDPVPLSRPGDAFGNHTVFAGGTMRMIADYTGPALDVAITHAGRIEQRTIAIRPDGHFDAPALESALLTRDRGTAAQVTRIYDQTGHHHDLTAVPDHAAAHIGAVRIAGQDVISWGEQNGPGGFSLPADLVLPRDGFFFGTTGMVASSNSASGAYPILATFGQGEQAVRIFTGSYTLDGFVHLGDANNPDQRSGFVLPSSPAAFGIGSGPDGYRLMSSRAKVPHPSRIGPGTLSGGFIGYGGAEANAHAWVAQGHGTGLYTGIVIADATPSDGMLLAFQAAAAADSHDLPQQRTVFVAIGDSRTEGYQLADGANWPVRMQQMARYQSYNFAVSGATTRQMLAALPAAGVAASGASRRVAVVFGGFNDHLQHDKIPVDETIANLATIVKTLKAFGFKVALMAEATTDMSCRTAIANALHQGRLAPDLVIDPFAEGQPLSNIADRRYWQADYTHPTDAGAAMLADVVWAGVKSMLSPVEHP</sequence>
<feature type="chain" id="PRO_5044585222" evidence="1">
    <location>
        <begin position="30"/>
        <end position="568"/>
    </location>
</feature>
<proteinExistence type="predicted"/>
<dbReference type="InterPro" id="IPR053140">
    <property type="entry name" value="GDSL_Rv0518-like"/>
</dbReference>